<feature type="signal peptide" evidence="1">
    <location>
        <begin position="1"/>
        <end position="19"/>
    </location>
</feature>
<accession>A0AAW0C4Z7</accession>
<evidence type="ECO:0000313" key="2">
    <source>
        <dbReference type="EMBL" id="KAK7033399.1"/>
    </source>
</evidence>
<keyword evidence="3" id="KW-1185">Reference proteome</keyword>
<gene>
    <name evidence="2" type="ORF">R3P38DRAFT_793939</name>
</gene>
<protein>
    <submittedName>
        <fullName evidence="2">Uncharacterized protein</fullName>
    </submittedName>
</protein>
<comment type="caution">
    <text evidence="2">The sequence shown here is derived from an EMBL/GenBank/DDBJ whole genome shotgun (WGS) entry which is preliminary data.</text>
</comment>
<dbReference type="EMBL" id="JAWWNJ010000023">
    <property type="protein sequence ID" value="KAK7033399.1"/>
    <property type="molecule type" value="Genomic_DNA"/>
</dbReference>
<keyword evidence="1" id="KW-0732">Signal</keyword>
<proteinExistence type="predicted"/>
<organism evidence="2 3">
    <name type="scientific">Favolaschia claudopus</name>
    <dbReference type="NCBI Taxonomy" id="2862362"/>
    <lineage>
        <taxon>Eukaryota</taxon>
        <taxon>Fungi</taxon>
        <taxon>Dikarya</taxon>
        <taxon>Basidiomycota</taxon>
        <taxon>Agaricomycotina</taxon>
        <taxon>Agaricomycetes</taxon>
        <taxon>Agaricomycetidae</taxon>
        <taxon>Agaricales</taxon>
        <taxon>Marasmiineae</taxon>
        <taxon>Mycenaceae</taxon>
        <taxon>Favolaschia</taxon>
    </lineage>
</organism>
<reference evidence="2 3" key="1">
    <citation type="journal article" date="2024" name="J Genomics">
        <title>Draft genome sequencing and assembly of Favolaschia claudopus CIRM-BRFM 2984 isolated from oak limbs.</title>
        <authorList>
            <person name="Navarro D."/>
            <person name="Drula E."/>
            <person name="Chaduli D."/>
            <person name="Cazenave R."/>
            <person name="Ahrendt S."/>
            <person name="Wang J."/>
            <person name="Lipzen A."/>
            <person name="Daum C."/>
            <person name="Barry K."/>
            <person name="Grigoriev I.V."/>
            <person name="Favel A."/>
            <person name="Rosso M.N."/>
            <person name="Martin F."/>
        </authorList>
    </citation>
    <scope>NUCLEOTIDE SEQUENCE [LARGE SCALE GENOMIC DNA]</scope>
    <source>
        <strain evidence="2 3">CIRM-BRFM 2984</strain>
    </source>
</reference>
<feature type="chain" id="PRO_5043788123" evidence="1">
    <location>
        <begin position="20"/>
        <end position="365"/>
    </location>
</feature>
<evidence type="ECO:0000313" key="3">
    <source>
        <dbReference type="Proteomes" id="UP001362999"/>
    </source>
</evidence>
<sequence length="365" mass="40768">MFCRKTLLVVASILHILQSAETPLTPKTPSRPPTLPDEAFVLVDYTRPILPFTDASEYGSYLAAHQLALRNISCTAKNTPSVVFNDLAKVALFVDVVQRARQASTTKLDLFGLTVDLEDVDNLQYLFMGTAYVARRLGVKRWLREVLRTIFILGGLLFCAALNLGEGSEAVDAAIAVVLQPCRSRRSSIVRIHRKPRQARRQACAMARTCRRLVCSVIRYLDARLLLMTVLSFEIPPVHLASALVLDGTAFSGLTASLCRTISLQVQFYRQARRRAYALACNSIRLVNSVVRYLDVRLLLMTVLSFNIPMVHLACALLLDGTAVHVLATKIPIFRHIPDDLSSTPVIKARRAKKRYKRGRKTKPQ</sequence>
<dbReference type="AlphaFoldDB" id="A0AAW0C4Z7"/>
<name>A0AAW0C4Z7_9AGAR</name>
<evidence type="ECO:0000256" key="1">
    <source>
        <dbReference type="SAM" id="SignalP"/>
    </source>
</evidence>
<dbReference type="Proteomes" id="UP001362999">
    <property type="component" value="Unassembled WGS sequence"/>
</dbReference>